<sequence>MEHTVDIVGLRQSNCRVCVGVSSFDEFSCLFGVSRGNHFDCVPDEAVVTVHGLRKHEGQRIPSADGQFMLIYSGTKLSTRIAFPARYLYLQVMAIPDEPALEPVVEEEEEDIESEEGCQPHHTRRAAHIAPTNATAAKSE</sequence>
<evidence type="ECO:0000256" key="1">
    <source>
        <dbReference type="SAM" id="MobiDB-lite"/>
    </source>
</evidence>
<accession>A0A183TFH0</accession>
<name>A0A183TFH0_SCHSO</name>
<gene>
    <name evidence="2" type="ORF">SSLN_LOCUS15218</name>
</gene>
<feature type="compositionally biased region" description="Acidic residues" evidence="1">
    <location>
        <begin position="107"/>
        <end position="116"/>
    </location>
</feature>
<reference evidence="2 3" key="2">
    <citation type="submission" date="2018-11" db="EMBL/GenBank/DDBJ databases">
        <authorList>
            <consortium name="Pathogen Informatics"/>
        </authorList>
    </citation>
    <scope>NUCLEOTIDE SEQUENCE [LARGE SCALE GENOMIC DNA]</scope>
    <source>
        <strain evidence="2 3">NST_G2</strain>
    </source>
</reference>
<dbReference type="EMBL" id="UYSU01039703">
    <property type="protein sequence ID" value="VDM01604.1"/>
    <property type="molecule type" value="Genomic_DNA"/>
</dbReference>
<proteinExistence type="predicted"/>
<keyword evidence="3" id="KW-1185">Reference proteome</keyword>
<evidence type="ECO:0000313" key="4">
    <source>
        <dbReference type="WBParaSite" id="SSLN_0001578601-mRNA-1"/>
    </source>
</evidence>
<evidence type="ECO:0000313" key="3">
    <source>
        <dbReference type="Proteomes" id="UP000275846"/>
    </source>
</evidence>
<organism evidence="4">
    <name type="scientific">Schistocephalus solidus</name>
    <name type="common">Tapeworm</name>
    <dbReference type="NCBI Taxonomy" id="70667"/>
    <lineage>
        <taxon>Eukaryota</taxon>
        <taxon>Metazoa</taxon>
        <taxon>Spiralia</taxon>
        <taxon>Lophotrochozoa</taxon>
        <taxon>Platyhelminthes</taxon>
        <taxon>Cestoda</taxon>
        <taxon>Eucestoda</taxon>
        <taxon>Diphyllobothriidea</taxon>
        <taxon>Diphyllobothriidae</taxon>
        <taxon>Schistocephalus</taxon>
    </lineage>
</organism>
<feature type="region of interest" description="Disordered" evidence="1">
    <location>
        <begin position="107"/>
        <end position="140"/>
    </location>
</feature>
<dbReference type="WBParaSite" id="SSLN_0001578601-mRNA-1">
    <property type="protein sequence ID" value="SSLN_0001578601-mRNA-1"/>
    <property type="gene ID" value="SSLN_0001578601"/>
</dbReference>
<reference evidence="4" key="1">
    <citation type="submission" date="2016-06" db="UniProtKB">
        <authorList>
            <consortium name="WormBaseParasite"/>
        </authorList>
    </citation>
    <scope>IDENTIFICATION</scope>
</reference>
<feature type="compositionally biased region" description="Low complexity" evidence="1">
    <location>
        <begin position="128"/>
        <end position="140"/>
    </location>
</feature>
<evidence type="ECO:0000313" key="2">
    <source>
        <dbReference type="EMBL" id="VDM01604.1"/>
    </source>
</evidence>
<dbReference type="AlphaFoldDB" id="A0A183TFH0"/>
<dbReference type="Proteomes" id="UP000275846">
    <property type="component" value="Unassembled WGS sequence"/>
</dbReference>
<protein>
    <submittedName>
        <fullName evidence="4">Ubiquitin-like domain-containing protein</fullName>
    </submittedName>
</protein>